<name>A0AA50KMZ7_9GAMM</name>
<dbReference type="GO" id="GO:0004673">
    <property type="term" value="F:protein histidine kinase activity"/>
    <property type="evidence" value="ECO:0007669"/>
    <property type="project" value="InterPro"/>
</dbReference>
<evidence type="ECO:0000313" key="12">
    <source>
        <dbReference type="EMBL" id="WMC10544.1"/>
    </source>
</evidence>
<keyword evidence="9" id="KW-0812">Transmembrane</keyword>
<dbReference type="Pfam" id="PF09308">
    <property type="entry name" value="LuxQ-periplasm"/>
    <property type="match status" value="1"/>
</dbReference>
<dbReference type="InterPro" id="IPR052155">
    <property type="entry name" value="Biofilm_reg_signaling"/>
</dbReference>
<dbReference type="GO" id="GO:0016791">
    <property type="term" value="F:phosphatase activity"/>
    <property type="evidence" value="ECO:0007669"/>
    <property type="project" value="InterPro"/>
</dbReference>
<dbReference type="InterPro" id="IPR015387">
    <property type="entry name" value="LuxQ-periplasm_dom"/>
</dbReference>
<proteinExistence type="predicted"/>
<dbReference type="Proteomes" id="UP001223802">
    <property type="component" value="Chromosome"/>
</dbReference>
<dbReference type="SUPFAM" id="SSF55785">
    <property type="entry name" value="PYP-like sensor domain (PAS domain)"/>
    <property type="match status" value="2"/>
</dbReference>
<evidence type="ECO:0000256" key="8">
    <source>
        <dbReference type="ARBA" id="ARBA00023012"/>
    </source>
</evidence>
<keyword evidence="6" id="KW-0418">Kinase</keyword>
<dbReference type="NCBIfam" id="TIGR00229">
    <property type="entry name" value="sensory_box"/>
    <property type="match status" value="2"/>
</dbReference>
<dbReference type="RefSeq" id="WP_306761804.1">
    <property type="nucleotide sequence ID" value="NZ_CP118224.1"/>
</dbReference>
<feature type="transmembrane region" description="Helical" evidence="9">
    <location>
        <begin position="283"/>
        <end position="306"/>
    </location>
</feature>
<dbReference type="Gene3D" id="3.30.450.220">
    <property type="entry name" value="LuxQ periplasmic domain, N-terminal subdomain"/>
    <property type="match status" value="1"/>
</dbReference>
<dbReference type="Gene3D" id="3.30.450.20">
    <property type="entry name" value="PAS domain"/>
    <property type="match status" value="2"/>
</dbReference>
<keyword evidence="13" id="KW-1185">Reference proteome</keyword>
<keyword evidence="2" id="KW-1003">Cell membrane</keyword>
<dbReference type="PANTHER" id="PTHR44757:SF2">
    <property type="entry name" value="BIOFILM ARCHITECTURE MAINTENANCE PROTEIN MBAA"/>
    <property type="match status" value="1"/>
</dbReference>
<evidence type="ECO:0000256" key="4">
    <source>
        <dbReference type="ARBA" id="ARBA00022679"/>
    </source>
</evidence>
<dbReference type="InterPro" id="IPR013656">
    <property type="entry name" value="PAS_4"/>
</dbReference>
<protein>
    <submittedName>
        <fullName evidence="12">LuxQ periplasmic sensor domain-containing protein</fullName>
    </submittedName>
</protein>
<dbReference type="GO" id="GO:0005886">
    <property type="term" value="C:plasma membrane"/>
    <property type="evidence" value="ECO:0007669"/>
    <property type="project" value="UniProtKB-SubCell"/>
</dbReference>
<evidence type="ECO:0000256" key="1">
    <source>
        <dbReference type="ARBA" id="ARBA00004429"/>
    </source>
</evidence>
<dbReference type="InterPro" id="IPR000014">
    <property type="entry name" value="PAS"/>
</dbReference>
<dbReference type="SMART" id="SM00091">
    <property type="entry name" value="PAS"/>
    <property type="match status" value="2"/>
</dbReference>
<dbReference type="PROSITE" id="PS50885">
    <property type="entry name" value="HAMP"/>
    <property type="match status" value="1"/>
</dbReference>
<gene>
    <name evidence="12" type="ORF">PU634_15915</name>
</gene>
<evidence type="ECO:0000256" key="7">
    <source>
        <dbReference type="ARBA" id="ARBA00022840"/>
    </source>
</evidence>
<feature type="domain" description="PAS" evidence="10">
    <location>
        <begin position="477"/>
        <end position="523"/>
    </location>
</feature>
<dbReference type="KEGG" id="ope:PU634_15915"/>
<dbReference type="GO" id="GO:0000160">
    <property type="term" value="P:phosphorelay signal transduction system"/>
    <property type="evidence" value="ECO:0007669"/>
    <property type="project" value="UniProtKB-KW"/>
</dbReference>
<keyword evidence="8" id="KW-0902">Two-component regulatory system</keyword>
<dbReference type="InterPro" id="IPR035965">
    <property type="entry name" value="PAS-like_dom_sf"/>
</dbReference>
<evidence type="ECO:0000259" key="10">
    <source>
        <dbReference type="PROSITE" id="PS50112"/>
    </source>
</evidence>
<feature type="domain" description="HAMP" evidence="11">
    <location>
        <begin position="307"/>
        <end position="358"/>
    </location>
</feature>
<keyword evidence="3" id="KW-0597">Phosphoprotein</keyword>
<evidence type="ECO:0000256" key="5">
    <source>
        <dbReference type="ARBA" id="ARBA00022741"/>
    </source>
</evidence>
<evidence type="ECO:0000256" key="9">
    <source>
        <dbReference type="SAM" id="Phobius"/>
    </source>
</evidence>
<keyword evidence="2" id="KW-0997">Cell inner membrane</keyword>
<sequence>MPSATPNNARARPLLRQLLLVLLPAFLLLATALLVLTYRSSATMVNDSIHHQLKEAHDRLQILLDSYLNGLDGLLTATAEQSELALALSSGNPAGARALLQQTLEHRHGEYLDLLMLSRQGQLWANLNSPLYAMEHRQLQLISAPPLYHRWTRIELDAPFSRQVALVQRYPVIAPDSGEVIGSLFGGVVLNDNLSLLRQLARGAENFRVQLILHGKPVGPAYLNSNDIAPGVVTQALTGGQAHGQIRGHYFSRQPLLIGGEPSELQLLLLTDNTIAQQLQQNYGYHTLLALLLVLLVALALALYTLRLISAPLASLTRFAEQASLGQQAAFQPDRIQEFNFLGNSLESMVTTLQQNELRLAHLFDAANSATLIVDNDDRIQALNQMATALFEQGHGDLVGTPITQHFSPEQLAPLQQAIDKARRGHRVADVEARLGPLPGLARYQLWTLAPVFSKGVVTAVQLQGQDISRLKQAEESLQLNRLVLANMLEAVMIFDRHQRLVYANPAYTQLTGFVLDEMVGHSPASALPLAPDTLSPWQHIDTHGHWQGEVSFRSLNGTTLPLWLSIRILSNAQGETSHYVAVCSNIFVLRSPEPRATPDATQHNTPGQP</sequence>
<dbReference type="InterPro" id="IPR043056">
    <property type="entry name" value="LuxQ-periplasm_N"/>
</dbReference>
<dbReference type="AlphaFoldDB" id="A0AA50KMZ7"/>
<keyword evidence="7" id="KW-0067">ATP-binding</keyword>
<dbReference type="CDD" id="cd00130">
    <property type="entry name" value="PAS"/>
    <property type="match status" value="2"/>
</dbReference>
<keyword evidence="4" id="KW-0808">Transferase</keyword>
<dbReference type="GO" id="GO:0005524">
    <property type="term" value="F:ATP binding"/>
    <property type="evidence" value="ECO:0007669"/>
    <property type="project" value="UniProtKB-KW"/>
</dbReference>
<dbReference type="Gene3D" id="6.10.340.10">
    <property type="match status" value="1"/>
</dbReference>
<dbReference type="PROSITE" id="PS50112">
    <property type="entry name" value="PAS"/>
    <property type="match status" value="2"/>
</dbReference>
<keyword evidence="9" id="KW-0472">Membrane</keyword>
<evidence type="ECO:0000256" key="6">
    <source>
        <dbReference type="ARBA" id="ARBA00022777"/>
    </source>
</evidence>
<dbReference type="InterPro" id="IPR029151">
    <property type="entry name" value="Sensor-like_sf"/>
</dbReference>
<accession>A0AA50KMZ7</accession>
<dbReference type="PANTHER" id="PTHR44757">
    <property type="entry name" value="DIGUANYLATE CYCLASE DGCP"/>
    <property type="match status" value="1"/>
</dbReference>
<evidence type="ECO:0000256" key="2">
    <source>
        <dbReference type="ARBA" id="ARBA00022519"/>
    </source>
</evidence>
<dbReference type="Pfam" id="PF08448">
    <property type="entry name" value="PAS_4"/>
    <property type="match status" value="2"/>
</dbReference>
<evidence type="ECO:0000256" key="3">
    <source>
        <dbReference type="ARBA" id="ARBA00022553"/>
    </source>
</evidence>
<comment type="subcellular location">
    <subcellularLocation>
        <location evidence="1">Cell inner membrane</location>
        <topology evidence="1">Multi-pass membrane protein</topology>
    </subcellularLocation>
</comment>
<evidence type="ECO:0000313" key="13">
    <source>
        <dbReference type="Proteomes" id="UP001223802"/>
    </source>
</evidence>
<keyword evidence="9" id="KW-1133">Transmembrane helix</keyword>
<evidence type="ECO:0000259" key="11">
    <source>
        <dbReference type="PROSITE" id="PS50885"/>
    </source>
</evidence>
<keyword evidence="5" id="KW-0547">Nucleotide-binding</keyword>
<reference evidence="12 13" key="1">
    <citation type="submission" date="2023-02" db="EMBL/GenBank/DDBJ databases">
        <title>Complete genome sequence of a novel bacterium Oceanimonas sp. NTOU-MSR1 isolated from marine coast sediment.</title>
        <authorList>
            <person name="Yang H.-T."/>
            <person name="Chen Y.-L."/>
            <person name="Ho Y.-N."/>
        </authorList>
    </citation>
    <scope>NUCLEOTIDE SEQUENCE [LARGE SCALE GENOMIC DNA]</scope>
    <source>
        <strain evidence="12 13">NTOU-MSR1</strain>
    </source>
</reference>
<organism evidence="12 13">
    <name type="scientific">Oceanimonas pelagia</name>
    <dbReference type="NCBI Taxonomy" id="3028314"/>
    <lineage>
        <taxon>Bacteria</taxon>
        <taxon>Pseudomonadati</taxon>
        <taxon>Pseudomonadota</taxon>
        <taxon>Gammaproteobacteria</taxon>
        <taxon>Aeromonadales</taxon>
        <taxon>Aeromonadaceae</taxon>
        <taxon>Oceanimonas</taxon>
    </lineage>
</organism>
<dbReference type="EMBL" id="CP118224">
    <property type="protein sequence ID" value="WMC10544.1"/>
    <property type="molecule type" value="Genomic_DNA"/>
</dbReference>
<dbReference type="InterPro" id="IPR003660">
    <property type="entry name" value="HAMP_dom"/>
</dbReference>
<feature type="domain" description="PAS" evidence="10">
    <location>
        <begin position="356"/>
        <end position="426"/>
    </location>
</feature>
<dbReference type="SUPFAM" id="SSF103190">
    <property type="entry name" value="Sensory domain-like"/>
    <property type="match status" value="1"/>
</dbReference>